<gene>
    <name evidence="1" type="ORF">CRE_12112</name>
</gene>
<dbReference type="Proteomes" id="UP000008281">
    <property type="component" value="Unassembled WGS sequence"/>
</dbReference>
<protein>
    <recommendedName>
        <fullName evidence="3">F-box domain-containing protein</fullName>
    </recommendedName>
</protein>
<proteinExistence type="predicted"/>
<name>E3MPY6_CAERE</name>
<dbReference type="InParanoid" id="E3MPY6"/>
<dbReference type="AlphaFoldDB" id="E3MPY6"/>
<dbReference type="HOGENOM" id="CLU_040220_0_2_1"/>
<organism evidence="2">
    <name type="scientific">Caenorhabditis remanei</name>
    <name type="common">Caenorhabditis vulgaris</name>
    <dbReference type="NCBI Taxonomy" id="31234"/>
    <lineage>
        <taxon>Eukaryota</taxon>
        <taxon>Metazoa</taxon>
        <taxon>Ecdysozoa</taxon>
        <taxon>Nematoda</taxon>
        <taxon>Chromadorea</taxon>
        <taxon>Rhabditida</taxon>
        <taxon>Rhabditina</taxon>
        <taxon>Rhabditomorpha</taxon>
        <taxon>Rhabditoidea</taxon>
        <taxon>Rhabditidae</taxon>
        <taxon>Peloderinae</taxon>
        <taxon>Caenorhabditis</taxon>
    </lineage>
</organism>
<sequence>MSIPFAKFPLLVQLKVLKQLEYPELFWLSVCSGKMRRTMEYVDMRAEKIVYSLDDDKYGVYVEYREKKWHMAEIKVVRRLYKNKKIVNVNLGGEQLECVCLKGLQKDRIAWSLSFAESPDNSLVTLFYNHISSLIQNTPQNIQLGIRSVDLFPSLDIIKNVTDIITTHWDPNTTSLDNYLTNQPHVESIHIDSGLSGPPFTSESKVMKIKGVGIHLALEMTSSALENFDGSHLAIRNGEWNAETWRSLIRKWKSKEAYGNLVGIYANLSHNIPAEFRRAEFLEEIGAVVFDGQRRPQRFNWDSRIMYYNKMVFDCLNYRDIQQNGNGKWASIAFGRNQVGFFVWG</sequence>
<evidence type="ECO:0008006" key="3">
    <source>
        <dbReference type="Google" id="ProtNLM"/>
    </source>
</evidence>
<dbReference type="PANTHER" id="PTHR21503">
    <property type="entry name" value="F-BOX-CONTAINING HYPOTHETICAL PROTEIN C.ELEGANS"/>
    <property type="match status" value="1"/>
</dbReference>
<keyword evidence="2" id="KW-1185">Reference proteome</keyword>
<evidence type="ECO:0000313" key="1">
    <source>
        <dbReference type="EMBL" id="EFP06676.1"/>
    </source>
</evidence>
<dbReference type="PANTHER" id="PTHR21503:SF8">
    <property type="entry name" value="F-BOX ASSOCIATED DOMAIN-CONTAINING PROTEIN-RELATED"/>
    <property type="match status" value="1"/>
</dbReference>
<dbReference type="EMBL" id="DS268464">
    <property type="protein sequence ID" value="EFP06676.1"/>
    <property type="molecule type" value="Genomic_DNA"/>
</dbReference>
<evidence type="ECO:0000313" key="2">
    <source>
        <dbReference type="Proteomes" id="UP000008281"/>
    </source>
</evidence>
<dbReference type="OrthoDB" id="5904264at2759"/>
<reference evidence="1" key="1">
    <citation type="submission" date="2007-07" db="EMBL/GenBank/DDBJ databases">
        <title>PCAP assembly of the Caenorhabditis remanei genome.</title>
        <authorList>
            <consortium name="The Caenorhabditis remanei Sequencing Consortium"/>
            <person name="Wilson R.K."/>
        </authorList>
    </citation>
    <scope>NUCLEOTIDE SEQUENCE [LARGE SCALE GENOMIC DNA]</scope>
    <source>
        <strain evidence="1">PB4641</strain>
    </source>
</reference>
<accession>E3MPY6</accession>